<dbReference type="InterPro" id="IPR036097">
    <property type="entry name" value="HisK_dim/P_sf"/>
</dbReference>
<feature type="domain" description="Histidine kinase" evidence="10">
    <location>
        <begin position="449"/>
        <end position="652"/>
    </location>
</feature>
<keyword evidence="7" id="KW-0067">ATP-binding</keyword>
<evidence type="ECO:0000256" key="2">
    <source>
        <dbReference type="ARBA" id="ARBA00012438"/>
    </source>
</evidence>
<keyword evidence="3" id="KW-0597">Phosphoprotein</keyword>
<dbReference type="SUPFAM" id="SSF55874">
    <property type="entry name" value="ATPase domain of HSP90 chaperone/DNA topoisomerase II/histidine kinase"/>
    <property type="match status" value="1"/>
</dbReference>
<feature type="transmembrane region" description="Helical" evidence="9">
    <location>
        <begin position="396"/>
        <end position="414"/>
    </location>
</feature>
<organism evidence="11 12">
    <name type="scientific">Paenibacillus protaetiae</name>
    <dbReference type="NCBI Taxonomy" id="2509456"/>
    <lineage>
        <taxon>Bacteria</taxon>
        <taxon>Bacillati</taxon>
        <taxon>Bacillota</taxon>
        <taxon>Bacilli</taxon>
        <taxon>Bacillales</taxon>
        <taxon>Paenibacillaceae</taxon>
        <taxon>Paenibacillus</taxon>
    </lineage>
</organism>
<dbReference type="PANTHER" id="PTHR43065">
    <property type="entry name" value="SENSOR HISTIDINE KINASE"/>
    <property type="match status" value="1"/>
</dbReference>
<comment type="catalytic activity">
    <reaction evidence="1">
        <text>ATP + protein L-histidine = ADP + protein N-phospho-L-histidine.</text>
        <dbReference type="EC" id="2.7.13.3"/>
    </reaction>
</comment>
<feature type="transmembrane region" description="Helical" evidence="9">
    <location>
        <begin position="362"/>
        <end position="384"/>
    </location>
</feature>
<evidence type="ECO:0000256" key="8">
    <source>
        <dbReference type="ARBA" id="ARBA00023012"/>
    </source>
</evidence>
<evidence type="ECO:0000256" key="4">
    <source>
        <dbReference type="ARBA" id="ARBA00022679"/>
    </source>
</evidence>
<evidence type="ECO:0000256" key="9">
    <source>
        <dbReference type="SAM" id="Phobius"/>
    </source>
</evidence>
<dbReference type="InterPro" id="IPR036890">
    <property type="entry name" value="HATPase_C_sf"/>
</dbReference>
<sequence>MIRRIFFSAWNGIEINMTREVSKLVNNNKRIWIKAFILFVVLLHIGPLIVSASQPATVISEWQMKWIASEPSNGSSDRLLPDHSGWFQTAADQSEQPPEDTKGAWITFKLPDLAGLKTAGLYISDLSSQNIEVYIQGDSVYSSYRHYPYARRALLIQLPNSASNQQVLIYLQGNPDKLSIHKPLVIGSYDPLNEKYLHSVLIDVVLGSAITIIAVIMLCCLLFLHKSIRPSWGALSLVILSIGLLIISNTCLPYTDDGSFGALCFNLFDLSSNILLPTFCIFFEIIFGKGFLSIIAHLKRAAFVITVLSFAGFAINLATHNRYYEMYYSFFTLLALLFLAVSSIIMVVVLIRECLKRNKDAIVIMIGLLAFASTVILEMGWFLLQGQQHRLDFWKWGTIGIIVCSFYVLSRSIYRNFEKLTDYSRQLEAYSSELQKSEQMEMVSHLAASVAHEVKNPLQVTRGFLQLLGGRNVASHKNYMGLAIQELDRAAEIIDGFLDFAKPQTEDFKDLNIEDELQQITSILTPLAQRKGGQIELSAEPIFIKGNSTKLKQALINIVKNSIEALPQDGKIEIFAKLFTDEAVILVKDNGVGMTESELKRIGQPYYTSKENGTGLGLMVTFQIIEAMGGGIEYTSQKGQGTLVSIRFPSANVQKKPLMNQTS</sequence>
<feature type="transmembrane region" description="Helical" evidence="9">
    <location>
        <begin position="31"/>
        <end position="50"/>
    </location>
</feature>
<dbReference type="InterPro" id="IPR004358">
    <property type="entry name" value="Sig_transdc_His_kin-like_C"/>
</dbReference>
<dbReference type="GO" id="GO:0005524">
    <property type="term" value="F:ATP binding"/>
    <property type="evidence" value="ECO:0007669"/>
    <property type="project" value="UniProtKB-KW"/>
</dbReference>
<evidence type="ECO:0000256" key="1">
    <source>
        <dbReference type="ARBA" id="ARBA00000085"/>
    </source>
</evidence>
<dbReference type="InterPro" id="IPR003661">
    <property type="entry name" value="HisK_dim/P_dom"/>
</dbReference>
<evidence type="ECO:0000313" key="12">
    <source>
        <dbReference type="Proteomes" id="UP000293568"/>
    </source>
</evidence>
<reference evidence="11 12" key="1">
    <citation type="submission" date="2019-01" db="EMBL/GenBank/DDBJ databases">
        <title>Genome sequencing of strain FW100M-2.</title>
        <authorList>
            <person name="Heo J."/>
            <person name="Kim S.-J."/>
            <person name="Kim J.-S."/>
            <person name="Hong S.-B."/>
            <person name="Kwon S.-W."/>
        </authorList>
    </citation>
    <scope>NUCLEOTIDE SEQUENCE [LARGE SCALE GENOMIC DNA]</scope>
    <source>
        <strain evidence="11 12">FW100M-2</strain>
    </source>
</reference>
<dbReference type="SMART" id="SM00387">
    <property type="entry name" value="HATPase_c"/>
    <property type="match status" value="1"/>
</dbReference>
<dbReference type="SMART" id="SM00388">
    <property type="entry name" value="HisKA"/>
    <property type="match status" value="1"/>
</dbReference>
<dbReference type="PANTHER" id="PTHR43065:SF46">
    <property type="entry name" value="C4-DICARBOXYLATE TRANSPORT SENSOR PROTEIN DCTB"/>
    <property type="match status" value="1"/>
</dbReference>
<dbReference type="PROSITE" id="PS50109">
    <property type="entry name" value="HIS_KIN"/>
    <property type="match status" value="1"/>
</dbReference>
<keyword evidence="5" id="KW-0547">Nucleotide-binding</keyword>
<evidence type="ECO:0000256" key="3">
    <source>
        <dbReference type="ARBA" id="ARBA00022553"/>
    </source>
</evidence>
<proteinExistence type="predicted"/>
<dbReference type="KEGG" id="pprt:ET464_18345"/>
<dbReference type="Pfam" id="PF00512">
    <property type="entry name" value="HisKA"/>
    <property type="match status" value="1"/>
</dbReference>
<keyword evidence="9" id="KW-0472">Membrane</keyword>
<name>A0A4P6EYU3_9BACL</name>
<dbReference type="InterPro" id="IPR005467">
    <property type="entry name" value="His_kinase_dom"/>
</dbReference>
<dbReference type="EC" id="2.7.13.3" evidence="2"/>
<dbReference type="SUPFAM" id="SSF47384">
    <property type="entry name" value="Homodimeric domain of signal transducing histidine kinase"/>
    <property type="match status" value="1"/>
</dbReference>
<keyword evidence="9" id="KW-1133">Transmembrane helix</keyword>
<dbReference type="InterPro" id="IPR003594">
    <property type="entry name" value="HATPase_dom"/>
</dbReference>
<dbReference type="AlphaFoldDB" id="A0A4P6EYU3"/>
<accession>A0A4P6EYU3</accession>
<dbReference type="GO" id="GO:0000155">
    <property type="term" value="F:phosphorelay sensor kinase activity"/>
    <property type="evidence" value="ECO:0007669"/>
    <property type="project" value="InterPro"/>
</dbReference>
<keyword evidence="9" id="KW-0812">Transmembrane</keyword>
<dbReference type="Gene3D" id="1.10.287.130">
    <property type="match status" value="1"/>
</dbReference>
<evidence type="ECO:0000256" key="6">
    <source>
        <dbReference type="ARBA" id="ARBA00022777"/>
    </source>
</evidence>
<keyword evidence="8" id="KW-0902">Two-component regulatory system</keyword>
<dbReference type="OrthoDB" id="9815750at2"/>
<evidence type="ECO:0000256" key="5">
    <source>
        <dbReference type="ARBA" id="ARBA00022741"/>
    </source>
</evidence>
<keyword evidence="12" id="KW-1185">Reference proteome</keyword>
<evidence type="ECO:0000259" key="10">
    <source>
        <dbReference type="PROSITE" id="PS50109"/>
    </source>
</evidence>
<dbReference type="PRINTS" id="PR00344">
    <property type="entry name" value="BCTRLSENSOR"/>
</dbReference>
<gene>
    <name evidence="11" type="ORF">ET464_18345</name>
</gene>
<feature type="transmembrane region" description="Helical" evidence="9">
    <location>
        <begin position="275"/>
        <end position="295"/>
    </location>
</feature>
<feature type="transmembrane region" description="Helical" evidence="9">
    <location>
        <begin position="231"/>
        <end position="255"/>
    </location>
</feature>
<feature type="transmembrane region" description="Helical" evidence="9">
    <location>
        <begin position="326"/>
        <end position="350"/>
    </location>
</feature>
<keyword evidence="6 11" id="KW-0418">Kinase</keyword>
<feature type="transmembrane region" description="Helical" evidence="9">
    <location>
        <begin position="200"/>
        <end position="224"/>
    </location>
</feature>
<dbReference type="Pfam" id="PF02518">
    <property type="entry name" value="HATPase_c"/>
    <property type="match status" value="1"/>
</dbReference>
<evidence type="ECO:0000256" key="7">
    <source>
        <dbReference type="ARBA" id="ARBA00022840"/>
    </source>
</evidence>
<dbReference type="Gene3D" id="3.30.565.10">
    <property type="entry name" value="Histidine kinase-like ATPase, C-terminal domain"/>
    <property type="match status" value="1"/>
</dbReference>
<evidence type="ECO:0000313" key="11">
    <source>
        <dbReference type="EMBL" id="QAY68036.1"/>
    </source>
</evidence>
<keyword evidence="4" id="KW-0808">Transferase</keyword>
<feature type="transmembrane region" description="Helical" evidence="9">
    <location>
        <begin position="302"/>
        <end position="320"/>
    </location>
</feature>
<dbReference type="CDD" id="cd00082">
    <property type="entry name" value="HisKA"/>
    <property type="match status" value="1"/>
</dbReference>
<dbReference type="EMBL" id="CP035492">
    <property type="protein sequence ID" value="QAY68036.1"/>
    <property type="molecule type" value="Genomic_DNA"/>
</dbReference>
<dbReference type="Proteomes" id="UP000293568">
    <property type="component" value="Chromosome"/>
</dbReference>
<protein>
    <recommendedName>
        <fullName evidence="2">histidine kinase</fullName>
        <ecNumber evidence="2">2.7.13.3</ecNumber>
    </recommendedName>
</protein>